<dbReference type="Gene3D" id="3.40.50.1580">
    <property type="entry name" value="Nucleoside phosphorylase domain"/>
    <property type="match status" value="1"/>
</dbReference>
<protein>
    <recommendedName>
        <fullName evidence="2">Uridine phosphorylase</fullName>
        <ecNumber evidence="1">2.4.2.3</ecNumber>
    </recommendedName>
</protein>
<dbReference type="Proteomes" id="UP000591071">
    <property type="component" value="Unassembled WGS sequence"/>
</dbReference>
<evidence type="ECO:0000256" key="3">
    <source>
        <dbReference type="ARBA" id="ARBA00048447"/>
    </source>
</evidence>
<reference evidence="5 6" key="1">
    <citation type="submission" date="2020-04" db="EMBL/GenBank/DDBJ databases">
        <authorList>
            <person name="Hitch T.C.A."/>
            <person name="Wylensek D."/>
            <person name="Clavel T."/>
        </authorList>
    </citation>
    <scope>NUCLEOTIDE SEQUENCE [LARGE SCALE GENOMIC DNA]</scope>
    <source>
        <strain evidence="5 6">Oil-RF-744-FAT-WT-6-1</strain>
    </source>
</reference>
<sequence length="246" mass="26688">MEAKEIPQPHTQLTKAIDTDSAIIMGDPARVDTIAKLMDHVVPWACNREYKSIIGMYKGKKILAMSTGIGAPSAGIAVEEMHNVGIKRVIRVGSAGAMQHDIPLGQLVIAEGAVRDDGLSRKYVPEIYPAVPSFRLLALAHTYAPKACYGIIRSHDGFYMDDNDKTEAFWSEKGIVADDMESGILMIIGRLRHMETLSILNNVVLYQGDLAEGVNDLVNSADLVAKGEQDSLVTALQILSDPEGEA</sequence>
<dbReference type="InterPro" id="IPR000845">
    <property type="entry name" value="Nucleoside_phosphorylase_d"/>
</dbReference>
<dbReference type="PANTHER" id="PTHR43691:SF11">
    <property type="entry name" value="FI09636P-RELATED"/>
    <property type="match status" value="1"/>
</dbReference>
<dbReference type="EMBL" id="JABAFG010000004">
    <property type="protein sequence ID" value="NME27716.1"/>
    <property type="molecule type" value="Genomic_DNA"/>
</dbReference>
<evidence type="ECO:0000313" key="5">
    <source>
        <dbReference type="EMBL" id="NME27716.1"/>
    </source>
</evidence>
<dbReference type="GO" id="GO:0004850">
    <property type="term" value="F:uridine phosphorylase activity"/>
    <property type="evidence" value="ECO:0007669"/>
    <property type="project" value="UniProtKB-EC"/>
</dbReference>
<comment type="catalytic activity">
    <reaction evidence="3">
        <text>uridine + phosphate = alpha-D-ribose 1-phosphate + uracil</text>
        <dbReference type="Rhea" id="RHEA:24388"/>
        <dbReference type="ChEBI" id="CHEBI:16704"/>
        <dbReference type="ChEBI" id="CHEBI:17568"/>
        <dbReference type="ChEBI" id="CHEBI:43474"/>
        <dbReference type="ChEBI" id="CHEBI:57720"/>
        <dbReference type="EC" id="2.4.2.3"/>
    </reaction>
</comment>
<evidence type="ECO:0000256" key="1">
    <source>
        <dbReference type="ARBA" id="ARBA00011888"/>
    </source>
</evidence>
<feature type="domain" description="Nucleoside phosphorylase" evidence="4">
    <location>
        <begin position="22"/>
        <end position="199"/>
    </location>
</feature>
<dbReference type="GO" id="GO:0009116">
    <property type="term" value="P:nucleoside metabolic process"/>
    <property type="evidence" value="ECO:0007669"/>
    <property type="project" value="InterPro"/>
</dbReference>
<dbReference type="Pfam" id="PF01048">
    <property type="entry name" value="PNP_UDP_1"/>
    <property type="match status" value="1"/>
</dbReference>
<dbReference type="GO" id="GO:0005829">
    <property type="term" value="C:cytosol"/>
    <property type="evidence" value="ECO:0007669"/>
    <property type="project" value="TreeGrafter"/>
</dbReference>
<dbReference type="EC" id="2.4.2.3" evidence="1"/>
<comment type="caution">
    <text evidence="5">The sequence shown here is derived from an EMBL/GenBank/DDBJ whole genome shotgun (WGS) entry which is preliminary data.</text>
</comment>
<evidence type="ECO:0000256" key="2">
    <source>
        <dbReference type="ARBA" id="ARBA00021980"/>
    </source>
</evidence>
<dbReference type="PANTHER" id="PTHR43691">
    <property type="entry name" value="URIDINE PHOSPHORYLASE"/>
    <property type="match status" value="1"/>
</dbReference>
<dbReference type="InterPro" id="IPR035994">
    <property type="entry name" value="Nucleoside_phosphorylase_sf"/>
</dbReference>
<dbReference type="SUPFAM" id="SSF53167">
    <property type="entry name" value="Purine and uridine phosphorylases"/>
    <property type="match status" value="1"/>
</dbReference>
<dbReference type="CDD" id="cd17767">
    <property type="entry name" value="UP_EcUdp-like"/>
    <property type="match status" value="1"/>
</dbReference>
<dbReference type="AlphaFoldDB" id="A0A848BWR6"/>
<gene>
    <name evidence="5" type="ORF">HF872_03620</name>
</gene>
<proteinExistence type="predicted"/>
<organism evidence="5 6">
    <name type="scientific">Megasphaera hexanoica</name>
    <dbReference type="NCBI Taxonomy" id="1675036"/>
    <lineage>
        <taxon>Bacteria</taxon>
        <taxon>Bacillati</taxon>
        <taxon>Bacillota</taxon>
        <taxon>Negativicutes</taxon>
        <taxon>Veillonellales</taxon>
        <taxon>Veillonellaceae</taxon>
        <taxon>Megasphaera</taxon>
    </lineage>
</organism>
<evidence type="ECO:0000313" key="6">
    <source>
        <dbReference type="Proteomes" id="UP000591071"/>
    </source>
</evidence>
<evidence type="ECO:0000259" key="4">
    <source>
        <dbReference type="Pfam" id="PF01048"/>
    </source>
</evidence>
<name>A0A848BWR6_9FIRM</name>
<dbReference type="RefSeq" id="WP_059076702.1">
    <property type="nucleotide sequence ID" value="NZ_JABAFG010000004.1"/>
</dbReference>
<accession>A0A848BWR6</accession>